<feature type="transmembrane region" description="Helical" evidence="6">
    <location>
        <begin position="151"/>
        <end position="174"/>
    </location>
</feature>
<dbReference type="NCBIfam" id="TIGR00374">
    <property type="entry name" value="flippase-like domain"/>
    <property type="match status" value="1"/>
</dbReference>
<keyword evidence="6" id="KW-0808">Transferase</keyword>
<evidence type="ECO:0000256" key="5">
    <source>
        <dbReference type="ARBA" id="ARBA00023136"/>
    </source>
</evidence>
<dbReference type="EMBL" id="CP002403">
    <property type="protein sequence ID" value="ADU20896.1"/>
    <property type="molecule type" value="Genomic_DNA"/>
</dbReference>
<evidence type="ECO:0000313" key="7">
    <source>
        <dbReference type="EMBL" id="ADU20896.1"/>
    </source>
</evidence>
<protein>
    <recommendedName>
        <fullName evidence="6">Phosphatidylglycerol lysyltransferase</fullName>
        <ecNumber evidence="6">2.3.2.3</ecNumber>
    </recommendedName>
    <alternativeName>
        <fullName evidence="6">Lysylphosphatidylglycerol synthase</fullName>
    </alternativeName>
</protein>
<keyword evidence="3 6" id="KW-0812">Transmembrane</keyword>
<evidence type="ECO:0000256" key="4">
    <source>
        <dbReference type="ARBA" id="ARBA00022989"/>
    </source>
</evidence>
<organism evidence="7 8">
    <name type="scientific">Ruminococcus albus (strain ATCC 27210 / DSM 20455 / JCM 14654 / NCDO 2250 / 7)</name>
    <dbReference type="NCBI Taxonomy" id="697329"/>
    <lineage>
        <taxon>Bacteria</taxon>
        <taxon>Bacillati</taxon>
        <taxon>Bacillota</taxon>
        <taxon>Clostridia</taxon>
        <taxon>Eubacteriales</taxon>
        <taxon>Oscillospiraceae</taxon>
        <taxon>Ruminococcus</taxon>
    </lineage>
</organism>
<dbReference type="GO" id="GO:0050071">
    <property type="term" value="F:phosphatidylglycerol lysyltransferase activity"/>
    <property type="evidence" value="ECO:0007669"/>
    <property type="project" value="UniProtKB-EC"/>
</dbReference>
<keyword evidence="6" id="KW-0443">Lipid metabolism</keyword>
<dbReference type="GO" id="GO:0046677">
    <property type="term" value="P:response to antibiotic"/>
    <property type="evidence" value="ECO:0007669"/>
    <property type="project" value="UniProtKB-KW"/>
</dbReference>
<feature type="transmembrane region" description="Helical" evidence="6">
    <location>
        <begin position="314"/>
        <end position="332"/>
    </location>
</feature>
<feature type="transmembrane region" description="Helical" evidence="6">
    <location>
        <begin position="228"/>
        <end position="251"/>
    </location>
</feature>
<sequence>MKYVLNVGFIALIMLLTFRLLFKGQEFSDIIKDLRNADHRWLIAGLGLAFCFVAGESCIIHYLLRVCQQKVKFVRCLKYSFIGFFFSYITPSSSGGQPAQMYYMKKDGVKIGFSTLIMLLVTIAYKSVLVIMGILLLIFNFGAVAEHGSRLVWLLTLGFVLNIAFIAALAFIVARPDWARRAGITILNKLTDWKIVKEKNHEKLVDKINRICDTYVIGSKYVRENAVVVAKVFFMTLLQRLCLFAVTWIVYKSYGLSGVSFIDIVTMQIMIAIAVEMLPLPGAAGVTEGSFLLVFEKIFGRELVKPALLLSRGLTFYAVLIAGGLVTFIAHLKVMRSDKQLNIPPEHR</sequence>
<keyword evidence="5 6" id="KW-0472">Membrane</keyword>
<feature type="transmembrane region" description="Helical" evidence="6">
    <location>
        <begin position="5"/>
        <end position="22"/>
    </location>
</feature>
<accession>E6UDR8</accession>
<dbReference type="Pfam" id="PF03706">
    <property type="entry name" value="LPG_synthase_TM"/>
    <property type="match status" value="1"/>
</dbReference>
<dbReference type="eggNOG" id="COG0392">
    <property type="taxonomic scope" value="Bacteria"/>
</dbReference>
<dbReference type="PANTHER" id="PTHR37693">
    <property type="entry name" value="PHOSPHATIDYLGLYCEROL LYSYLTRANSFERASE"/>
    <property type="match status" value="1"/>
</dbReference>
<dbReference type="InterPro" id="IPR022791">
    <property type="entry name" value="L-PG_synthase/AglD"/>
</dbReference>
<feature type="transmembrane region" description="Helical" evidence="6">
    <location>
        <begin position="76"/>
        <end position="93"/>
    </location>
</feature>
<feature type="transmembrane region" description="Helical" evidence="6">
    <location>
        <begin position="113"/>
        <end position="139"/>
    </location>
</feature>
<comment type="function">
    <text evidence="6">Catalyzes the transfer of a lysyl group from L-lysyl-tRNA(Lys) to membrane-bound phosphatidylglycerol (PG), which produces lysylphosphatidylglycerol (LPG), a major component of the bacterial membrane with a positive net charge. LPG synthesis contributes to bacterial virulence as it is involved in the resistance mechanism against cationic antimicrobial peptides (CAMP) produces by the host's immune system (defensins, cathelicidins) and by the competing microorganisms.</text>
</comment>
<reference evidence="7 8" key="1">
    <citation type="journal article" date="2011" name="J. Bacteriol.">
        <title>Complete genome of the cellulolytic ruminal bacterium Ruminococcus albus 7.</title>
        <authorList>
            <person name="Suen G."/>
            <person name="Stevenson D.M."/>
            <person name="Bruce D.C."/>
            <person name="Chertkov O."/>
            <person name="Copeland A."/>
            <person name="Cheng J.F."/>
            <person name="Detter C."/>
            <person name="Detter J.C."/>
            <person name="Goodwin L.A."/>
            <person name="Han C.S."/>
            <person name="Hauser L.J."/>
            <person name="Ivanova N.N."/>
            <person name="Kyrpides N.C."/>
            <person name="Land M.L."/>
            <person name="Lapidus A."/>
            <person name="Lucas S."/>
            <person name="Ovchinnikova G."/>
            <person name="Pitluck S."/>
            <person name="Tapia R."/>
            <person name="Woyke T."/>
            <person name="Boyum J."/>
            <person name="Mead D."/>
            <person name="Weimer P.J."/>
        </authorList>
    </citation>
    <scope>NUCLEOTIDE SEQUENCE [LARGE SCALE GENOMIC DNA]</scope>
    <source>
        <strain evidence="8">ATCC 27210 / DSM 20455 / JCM 14654 / NCDO 2250 / 7</strain>
    </source>
</reference>
<evidence type="ECO:0000313" key="8">
    <source>
        <dbReference type="Proteomes" id="UP000006919"/>
    </source>
</evidence>
<dbReference type="Proteomes" id="UP000006919">
    <property type="component" value="Chromosome"/>
</dbReference>
<keyword evidence="6" id="KW-0046">Antibiotic resistance</keyword>
<dbReference type="RefSeq" id="WP_013497088.1">
    <property type="nucleotide sequence ID" value="NC_014833.1"/>
</dbReference>
<dbReference type="EC" id="2.3.2.3" evidence="6"/>
<evidence type="ECO:0000256" key="3">
    <source>
        <dbReference type="ARBA" id="ARBA00022692"/>
    </source>
</evidence>
<name>E6UDR8_RUMA7</name>
<dbReference type="GO" id="GO:0005886">
    <property type="term" value="C:plasma membrane"/>
    <property type="evidence" value="ECO:0007669"/>
    <property type="project" value="UniProtKB-SubCell"/>
</dbReference>
<keyword evidence="2" id="KW-1003">Cell membrane</keyword>
<evidence type="ECO:0000256" key="2">
    <source>
        <dbReference type="ARBA" id="ARBA00022475"/>
    </source>
</evidence>
<proteinExistence type="inferred from homology"/>
<feature type="transmembrane region" description="Helical" evidence="6">
    <location>
        <begin position="42"/>
        <end position="64"/>
    </location>
</feature>
<comment type="subcellular location">
    <subcellularLocation>
        <location evidence="1 6">Cell membrane</location>
        <topology evidence="1 6">Multi-pass membrane protein</topology>
    </subcellularLocation>
</comment>
<gene>
    <name evidence="6" type="primary">mprF</name>
    <name evidence="7" type="ordered locus">Rumal_0339</name>
</gene>
<comment type="similarity">
    <text evidence="6">Belongs to the LPG synthase family.</text>
</comment>
<dbReference type="HOGENOM" id="CLU_039146_0_1_9"/>
<dbReference type="PANTHER" id="PTHR37693:SF1">
    <property type="entry name" value="INTEGRAL MEMBRANE PROTEIN"/>
    <property type="match status" value="1"/>
</dbReference>
<dbReference type="GO" id="GO:0006629">
    <property type="term" value="P:lipid metabolic process"/>
    <property type="evidence" value="ECO:0007669"/>
    <property type="project" value="UniProtKB-KW"/>
</dbReference>
<evidence type="ECO:0000256" key="1">
    <source>
        <dbReference type="ARBA" id="ARBA00004651"/>
    </source>
</evidence>
<dbReference type="KEGG" id="ral:Rumal_0339"/>
<feature type="transmembrane region" description="Helical" evidence="6">
    <location>
        <begin position="258"/>
        <end position="275"/>
    </location>
</feature>
<evidence type="ECO:0000256" key="6">
    <source>
        <dbReference type="RuleBase" id="RU363042"/>
    </source>
</evidence>
<keyword evidence="4 6" id="KW-1133">Transmembrane helix</keyword>
<dbReference type="STRING" id="697329.Rumal_0339"/>
<comment type="catalytic activity">
    <reaction evidence="6">
        <text>L-lysyl-tRNA(Lys) + a 1,2-diacyl-sn-glycero-3-phospho-(1'-sn-glycerol) = a 1,2-diacyl-sn-glycero-3-phospho-1'-(3'-O-L-lysyl)-sn-glycerol + tRNA(Lys)</text>
        <dbReference type="Rhea" id="RHEA:10668"/>
        <dbReference type="Rhea" id="RHEA-COMP:9696"/>
        <dbReference type="Rhea" id="RHEA-COMP:9697"/>
        <dbReference type="ChEBI" id="CHEBI:64716"/>
        <dbReference type="ChEBI" id="CHEBI:75792"/>
        <dbReference type="ChEBI" id="CHEBI:78442"/>
        <dbReference type="ChEBI" id="CHEBI:78529"/>
        <dbReference type="EC" id="2.3.2.3"/>
    </reaction>
</comment>
<dbReference type="AlphaFoldDB" id="E6UDR8"/>